<protein>
    <submittedName>
        <fullName evidence="4">Uncharacterized protein DUF1446</fullName>
    </submittedName>
</protein>
<dbReference type="PANTHER" id="PTHR47585">
    <property type="match status" value="1"/>
</dbReference>
<evidence type="ECO:0000259" key="3">
    <source>
        <dbReference type="Pfam" id="PF23544"/>
    </source>
</evidence>
<feature type="region of interest" description="Disordered" evidence="1">
    <location>
        <begin position="456"/>
        <end position="475"/>
    </location>
</feature>
<dbReference type="Pfam" id="PF23544">
    <property type="entry name" value="AtuA_ferredoxin"/>
    <property type="match status" value="1"/>
</dbReference>
<sequence>MTGSTTPPPLRVGPESTVPPLRVGNMSGFYGDRISAMREMLAGGELDVLTGDYLAELTMLILGRDRLKSAELGYAKTFLRQLEDCLGLALEKNVKIVANAGGLNPAGLADAIRELGTRLGLSPVVAYVEGDDLMSRVSELDIPADAGVPVTANAYLGAFGIARCLDAGADIVVTGRVTDASVIVGPAVSHFGWGRDDLDALAGATAAGHVIECGTQATGGNYAFFNRGEIADPVTPGFPIAEISADGTSIITKHAGTGGAVTVGTVTSQLLYEVTGARYGGPDVVTRLDTAVVEQEATDRVRISGVVGEPAPPSTKVSVTCLGGFRNEVTFLLTGLDIADKAALVERQFRAGLEREPAQLDFRLHRTDHPDADTQAAATAMMTIVAWDPDADVVGRAFSDAAVAMTLSSYPGATPSGPPGRGGPYGVYIPAYLPQTEVPHVAVLPDGTRVDIEPPQRTQEMGDGHASDGLGADGAPLDAYVPPSGPVRRRPLGDVLGARSGDKGGTANIGLWAGDEEAYRWMLATLTVDELRHLLPEAADLPIERYELPRLHAVNFVIDGLLGKGVAHGYRWDPQAKGLAEWLRSRHVDIPDSLTAPVPTAPVPTTADAARAAAEENA</sequence>
<proteinExistence type="predicted"/>
<accession>A0A4R3ZXD0</accession>
<dbReference type="InterPro" id="IPR010839">
    <property type="entry name" value="AtuA_N"/>
</dbReference>
<feature type="region of interest" description="Disordered" evidence="1">
    <location>
        <begin position="593"/>
        <end position="618"/>
    </location>
</feature>
<gene>
    <name evidence="4" type="ORF">EDD19_104146</name>
</gene>
<dbReference type="PANTHER" id="PTHR47585:SF1">
    <property type="entry name" value="DUF1446 DOMAIN-CONTAINING PROTEIN"/>
    <property type="match status" value="1"/>
</dbReference>
<feature type="domain" description="Acyclic terpene utilisation N-terminal" evidence="2">
    <location>
        <begin position="21"/>
        <end position="442"/>
    </location>
</feature>
<dbReference type="EMBL" id="SMCX01000004">
    <property type="protein sequence ID" value="TCW25427.1"/>
    <property type="molecule type" value="Genomic_DNA"/>
</dbReference>
<comment type="caution">
    <text evidence="4">The sequence shown here is derived from an EMBL/GenBank/DDBJ whole genome shotgun (WGS) entry which is preliminary data.</text>
</comment>
<feature type="domain" description="AtuA-like ferredoxin-fold" evidence="3">
    <location>
        <begin position="492"/>
        <end position="588"/>
    </location>
</feature>
<dbReference type="InterPro" id="IPR056362">
    <property type="entry name" value="AtuA-like_ferredoxin_dom"/>
</dbReference>
<feature type="compositionally biased region" description="Basic and acidic residues" evidence="1">
    <location>
        <begin position="456"/>
        <end position="466"/>
    </location>
</feature>
<feature type="compositionally biased region" description="Low complexity" evidence="1">
    <location>
        <begin position="595"/>
        <end position="612"/>
    </location>
</feature>
<evidence type="ECO:0000313" key="5">
    <source>
        <dbReference type="Proteomes" id="UP000295805"/>
    </source>
</evidence>
<evidence type="ECO:0000256" key="1">
    <source>
        <dbReference type="SAM" id="MobiDB-lite"/>
    </source>
</evidence>
<dbReference type="GeneID" id="89531335"/>
<organism evidence="4 5">
    <name type="scientific">Dietzia cinnamea</name>
    <dbReference type="NCBI Taxonomy" id="321318"/>
    <lineage>
        <taxon>Bacteria</taxon>
        <taxon>Bacillati</taxon>
        <taxon>Actinomycetota</taxon>
        <taxon>Actinomycetes</taxon>
        <taxon>Mycobacteriales</taxon>
        <taxon>Dietziaceae</taxon>
        <taxon>Dietzia</taxon>
    </lineage>
</organism>
<dbReference type="Proteomes" id="UP000295805">
    <property type="component" value="Unassembled WGS sequence"/>
</dbReference>
<evidence type="ECO:0000259" key="2">
    <source>
        <dbReference type="Pfam" id="PF07287"/>
    </source>
</evidence>
<dbReference type="RefSeq" id="WP_131885282.1">
    <property type="nucleotide sequence ID" value="NZ_CP143053.1"/>
</dbReference>
<dbReference type="AlphaFoldDB" id="A0A4R3ZXD0"/>
<reference evidence="4 5" key="1">
    <citation type="submission" date="2019-03" db="EMBL/GenBank/DDBJ databases">
        <title>Root nodule microbial communities of legume samples collected from USA, Mexico and Botswana.</title>
        <authorList>
            <person name="Hirsch A."/>
        </authorList>
    </citation>
    <scope>NUCLEOTIDE SEQUENCE [LARGE SCALE GENOMIC DNA]</scope>
    <source>
        <strain evidence="4 5">55</strain>
    </source>
</reference>
<name>A0A4R3ZXD0_9ACTN</name>
<evidence type="ECO:0000313" key="4">
    <source>
        <dbReference type="EMBL" id="TCW25427.1"/>
    </source>
</evidence>
<dbReference type="Pfam" id="PF07287">
    <property type="entry name" value="AtuA"/>
    <property type="match status" value="1"/>
</dbReference>